<name>A0A4R4FET7_9FIRM</name>
<protein>
    <submittedName>
        <fullName evidence="1">DUF4177 domain-containing protein</fullName>
    </submittedName>
</protein>
<dbReference type="EMBL" id="SMMX01000005">
    <property type="protein sequence ID" value="TDA22085.1"/>
    <property type="molecule type" value="Genomic_DNA"/>
</dbReference>
<sequence>MKEYEYVEVKFEAKGVLFHCTFEPKEIINKYAKEGYSYVGFVPTLIDAHGSLRKINLIFEK</sequence>
<evidence type="ECO:0000313" key="1">
    <source>
        <dbReference type="EMBL" id="TDA22085.1"/>
    </source>
</evidence>
<gene>
    <name evidence="1" type="ORF">E1963_07515</name>
</gene>
<reference evidence="1 2" key="1">
    <citation type="journal article" date="2016" name="Nat. Microbiol.">
        <title>The Mouse Intestinal Bacterial Collection (miBC) provides host-specific insight into cultured diversity and functional potential of the gut microbiota.</title>
        <authorList>
            <person name="Lagkouvardos I."/>
            <person name="Pukall R."/>
            <person name="Abt B."/>
            <person name="Foesel B.U."/>
            <person name="Meier-Kolthoff J.P."/>
            <person name="Kumar N."/>
            <person name="Bresciani A."/>
            <person name="Martinez I."/>
            <person name="Just S."/>
            <person name="Ziegler C."/>
            <person name="Brugiroux S."/>
            <person name="Garzetti D."/>
            <person name="Wenning M."/>
            <person name="Bui T.P."/>
            <person name="Wang J."/>
            <person name="Hugenholtz F."/>
            <person name="Plugge C.M."/>
            <person name="Peterson D.A."/>
            <person name="Hornef M.W."/>
            <person name="Baines J.F."/>
            <person name="Smidt H."/>
            <person name="Walter J."/>
            <person name="Kristiansen K."/>
            <person name="Nielsen H.B."/>
            <person name="Haller D."/>
            <person name="Overmann J."/>
            <person name="Stecher B."/>
            <person name="Clavel T."/>
        </authorList>
    </citation>
    <scope>NUCLEOTIDE SEQUENCE [LARGE SCALE GENOMIC DNA]</scope>
    <source>
        <strain evidence="1 2">DSM 28560</strain>
    </source>
</reference>
<evidence type="ECO:0000313" key="2">
    <source>
        <dbReference type="Proteomes" id="UP000295710"/>
    </source>
</evidence>
<dbReference type="InterPro" id="IPR025234">
    <property type="entry name" value="YjzH-like"/>
</dbReference>
<dbReference type="RefSeq" id="WP_132276804.1">
    <property type="nucleotide sequence ID" value="NZ_JAOBST010000023.1"/>
</dbReference>
<accession>A0A4R4FET7</accession>
<dbReference type="Pfam" id="PF13783">
    <property type="entry name" value="DUF4177"/>
    <property type="match status" value="1"/>
</dbReference>
<organism evidence="1 2">
    <name type="scientific">Extibacter muris</name>
    <dbReference type="NCBI Taxonomy" id="1796622"/>
    <lineage>
        <taxon>Bacteria</taxon>
        <taxon>Bacillati</taxon>
        <taxon>Bacillota</taxon>
        <taxon>Clostridia</taxon>
        <taxon>Lachnospirales</taxon>
        <taxon>Lachnospiraceae</taxon>
        <taxon>Extibacter</taxon>
    </lineage>
</organism>
<proteinExistence type="predicted"/>
<comment type="caution">
    <text evidence="1">The sequence shown here is derived from an EMBL/GenBank/DDBJ whole genome shotgun (WGS) entry which is preliminary data.</text>
</comment>
<dbReference type="AlphaFoldDB" id="A0A4R4FET7"/>
<keyword evidence="2" id="KW-1185">Reference proteome</keyword>
<dbReference type="Proteomes" id="UP000295710">
    <property type="component" value="Unassembled WGS sequence"/>
</dbReference>